<dbReference type="PANTHER" id="PTHR30572">
    <property type="entry name" value="MEMBRANE COMPONENT OF TRANSPORTER-RELATED"/>
    <property type="match status" value="1"/>
</dbReference>
<feature type="transmembrane region" description="Helical" evidence="7">
    <location>
        <begin position="342"/>
        <end position="363"/>
    </location>
</feature>
<keyword evidence="10" id="KW-1185">Reference proteome</keyword>
<feature type="transmembrane region" description="Helical" evidence="7">
    <location>
        <begin position="451"/>
        <end position="469"/>
    </location>
</feature>
<feature type="transmembrane region" description="Helical" evidence="7">
    <location>
        <begin position="394"/>
        <end position="414"/>
    </location>
</feature>
<name>A0ABY6HRG1_9ARCH</name>
<evidence type="ECO:0000313" key="10">
    <source>
        <dbReference type="Proteomes" id="UP001208689"/>
    </source>
</evidence>
<dbReference type="PANTHER" id="PTHR30572:SF4">
    <property type="entry name" value="ABC TRANSPORTER PERMEASE YTRF"/>
    <property type="match status" value="1"/>
</dbReference>
<keyword evidence="3 7" id="KW-0812">Transmembrane</keyword>
<evidence type="ECO:0000256" key="1">
    <source>
        <dbReference type="ARBA" id="ARBA00004651"/>
    </source>
</evidence>
<feature type="domain" description="ABC3 transporter permease C-terminal" evidence="8">
    <location>
        <begin position="369"/>
        <end position="472"/>
    </location>
</feature>
<dbReference type="EMBL" id="CP104013">
    <property type="protein sequence ID" value="UYP45462.1"/>
    <property type="molecule type" value="Genomic_DNA"/>
</dbReference>
<evidence type="ECO:0000256" key="6">
    <source>
        <dbReference type="ARBA" id="ARBA00038076"/>
    </source>
</evidence>
<evidence type="ECO:0000256" key="5">
    <source>
        <dbReference type="ARBA" id="ARBA00023136"/>
    </source>
</evidence>
<proteinExistence type="inferred from homology"/>
<reference evidence="9" key="1">
    <citation type="submission" date="2022-09" db="EMBL/GenBank/DDBJ databases">
        <title>Actin cytoskeleton and complex cell architecture in an #Asgard archaeon.</title>
        <authorList>
            <person name="Ponce Toledo R.I."/>
            <person name="Schleper C."/>
            <person name="Rodrigues Oliveira T."/>
            <person name="Wollweber F."/>
            <person name="Xu J."/>
            <person name="Rittmann S."/>
            <person name="Klingl A."/>
            <person name="Pilhofer M."/>
        </authorList>
    </citation>
    <scope>NUCLEOTIDE SEQUENCE</scope>
    <source>
        <strain evidence="9">B-35</strain>
    </source>
</reference>
<organism evidence="9 10">
    <name type="scientific">Candidatus Lokiarchaeum ossiferum</name>
    <dbReference type="NCBI Taxonomy" id="2951803"/>
    <lineage>
        <taxon>Archaea</taxon>
        <taxon>Promethearchaeati</taxon>
        <taxon>Promethearchaeota</taxon>
        <taxon>Promethearchaeia</taxon>
        <taxon>Promethearchaeales</taxon>
        <taxon>Promethearchaeaceae</taxon>
        <taxon>Candidatus Lokiarchaeum</taxon>
    </lineage>
</organism>
<evidence type="ECO:0000256" key="2">
    <source>
        <dbReference type="ARBA" id="ARBA00022475"/>
    </source>
</evidence>
<feature type="transmembrane region" description="Helical" evidence="7">
    <location>
        <begin position="892"/>
        <end position="911"/>
    </location>
</feature>
<feature type="transmembrane region" description="Helical" evidence="7">
    <location>
        <begin position="543"/>
        <end position="566"/>
    </location>
</feature>
<feature type="transmembrane region" description="Helical" evidence="7">
    <location>
        <begin position="941"/>
        <end position="963"/>
    </location>
</feature>
<comment type="subcellular location">
    <subcellularLocation>
        <location evidence="1">Cell membrane</location>
        <topology evidence="1">Multi-pass membrane protein</topology>
    </subcellularLocation>
</comment>
<evidence type="ECO:0000256" key="7">
    <source>
        <dbReference type="SAM" id="Phobius"/>
    </source>
</evidence>
<evidence type="ECO:0000313" key="9">
    <source>
        <dbReference type="EMBL" id="UYP45462.1"/>
    </source>
</evidence>
<evidence type="ECO:0000256" key="3">
    <source>
        <dbReference type="ARBA" id="ARBA00022692"/>
    </source>
</evidence>
<sequence length="1025" mass="114823">MIFNYLRHSLGRNKTRSLLISSGIIISIMLISGVMVASNSMATYMIEEKLDQIKVDFAVSSRNKNYTEVLQVLNGLNDSEQGIKEFQAAFAQSQFNYYQTYLQPGNSTIDWNPILNSHSEWGGMDYSFFNNTYFCGISSNIFQDVTISQRFENVIGFNDTFDFSQQGIYLDSKTAKKYNLKANDSLSLGFFYQSWNYEEEKQTSTNHTAEVQGIPIIGIYTVPDRDAFGYLFGNQWGRTYIGDDDVILLGNLTYLKDDLANYLISEIKTSVENAGDNYYQEQEASVRYGILIDHSVLAKINPNLLESYITKMETRISVIGESVIQSLSNQIGESISSVMRSILIFQGIFLIISLPVLLLGWYLSKTNWVLSYQQRRRELALLKVKGGLSRQLTFMFYMEAIIIGIFGGFLGIIGGNLTSSLVLNQIFPDALAGKLFGMLLTDTLLGRSISWTTWLVGLGGAITISLLSVRKPLKDFSTMKPIDGLQKYHESSQNELPKKKRDVAVLLLGIIPILVALFTQGIINPEPPIYEYGVMPSISSYNPFVSLFLTISTILLPLAPFALIYGTVKLLCRNVKVFGNLISRISRVFNKQISVFTSKSIIRNQARSFRLVFIVAMSLSFMVMASTIESTELEYQDQMHTIDTADGFRMYFWSQEFQSKSPSELFDLLWSESESLDFSGFNYQFNLRNGRIGSKDDDGGGGILEASEKQPSYDVSEPYFGSTQLKMIDAKNFSKFVNLRDDWFADLSASEAMQQLEIPGNALIPQSLIDQGYIIGDNVTISYELANGTMVDSSIIIAGVYNAFPIISSGYNWAQSIILDNSSISDGRVQDEMQFIFYKEDSTNTSFDANLFKEVLEQFDPHGYAGEPWISSSDELVTIENSLIRFLNLESIYLLTIVTFGIAIIMFISISEKSHDMGLLRARGVEKKVLYKIQIAEGSTLIFLGSLFTGIGIVGGAAMILQLNNMFMLNTGTVITRNLIIPWIKILGQLAISMIAFIIAISISVFLETKKSNVSKIGELLRVDA</sequence>
<keyword evidence="4 7" id="KW-1133">Transmembrane helix</keyword>
<comment type="similarity">
    <text evidence="6">Belongs to the ABC-4 integral membrane protein family.</text>
</comment>
<evidence type="ECO:0000256" key="4">
    <source>
        <dbReference type="ARBA" id="ARBA00022989"/>
    </source>
</evidence>
<accession>A0ABY6HRG1</accession>
<dbReference type="Pfam" id="PF02687">
    <property type="entry name" value="FtsX"/>
    <property type="match status" value="1"/>
</dbReference>
<gene>
    <name evidence="9" type="ORF">NEF87_001747</name>
</gene>
<feature type="transmembrane region" description="Helical" evidence="7">
    <location>
        <begin position="503"/>
        <end position="523"/>
    </location>
</feature>
<protein>
    <recommendedName>
        <fullName evidence="8">ABC3 transporter permease C-terminal domain-containing protein</fullName>
    </recommendedName>
</protein>
<evidence type="ECO:0000259" key="8">
    <source>
        <dbReference type="Pfam" id="PF02687"/>
    </source>
</evidence>
<dbReference type="InterPro" id="IPR050250">
    <property type="entry name" value="Macrolide_Exporter_MacB"/>
</dbReference>
<feature type="transmembrane region" description="Helical" evidence="7">
    <location>
        <begin position="18"/>
        <end position="37"/>
    </location>
</feature>
<keyword evidence="2" id="KW-1003">Cell membrane</keyword>
<feature type="transmembrane region" description="Helical" evidence="7">
    <location>
        <begin position="609"/>
        <end position="628"/>
    </location>
</feature>
<feature type="transmembrane region" description="Helical" evidence="7">
    <location>
        <begin position="983"/>
        <end position="1007"/>
    </location>
</feature>
<dbReference type="InterPro" id="IPR003838">
    <property type="entry name" value="ABC3_permease_C"/>
</dbReference>
<keyword evidence="5 7" id="KW-0472">Membrane</keyword>
<dbReference type="Proteomes" id="UP001208689">
    <property type="component" value="Chromosome"/>
</dbReference>